<reference evidence="2 4" key="2">
    <citation type="submission" date="2019-07" db="EMBL/GenBank/DDBJ databases">
        <title>Whole genome shotgun sequence of Acetobacter cibinongensis NBRC 16605.</title>
        <authorList>
            <person name="Hosoyama A."/>
            <person name="Uohara A."/>
            <person name="Ohji S."/>
            <person name="Ichikawa N."/>
        </authorList>
    </citation>
    <scope>NUCLEOTIDE SEQUENCE [LARGE SCALE GENOMIC DNA]</scope>
    <source>
        <strain evidence="2 4">NBRC 16605</strain>
    </source>
</reference>
<evidence type="ECO:0000313" key="1">
    <source>
        <dbReference type="EMBL" id="GAN59766.1"/>
    </source>
</evidence>
<gene>
    <name evidence="1" type="ORF">Abci_007_169</name>
    <name evidence="2" type="ORF">ACI01nite_18900</name>
</gene>
<reference evidence="1 3" key="1">
    <citation type="submission" date="2012-11" db="EMBL/GenBank/DDBJ databases">
        <title>Whole genome sequence of Acetobacter cibinongensis 4H-1.</title>
        <authorList>
            <person name="Azuma Y."/>
            <person name="Higashiura N."/>
            <person name="Hirakawa H."/>
            <person name="Matsushita K."/>
        </authorList>
    </citation>
    <scope>NUCLEOTIDE SEQUENCE [LARGE SCALE GENOMIC DNA]</scope>
    <source>
        <strain evidence="1 3">4H-1</strain>
    </source>
</reference>
<sequence>MSEITFRTGNLTVHHIFSPVEGFDDIAPGYVKDFRTFLQSSKITKTMQEAYISALREFPVYSESNKLEGTIEDQAYKLLDLYHSDAIQNILDVLAPQIIEKYGEDQLSVFIVAFLEGVLRDIEIIKGDGKNHLSYFNRDLDCSCASVLKSYFPDDYALGDYLARYFLADKVTALHVFGGVQ</sequence>
<accession>A0A6N3SSM9</accession>
<evidence type="ECO:0000313" key="4">
    <source>
        <dbReference type="Proteomes" id="UP000321891"/>
    </source>
</evidence>
<accession>A0A0D6N2M8</accession>
<dbReference type="RefSeq" id="WP_048837833.1">
    <property type="nucleotide sequence ID" value="NZ_BAMV01000007.1"/>
</dbReference>
<dbReference type="Proteomes" id="UP000321891">
    <property type="component" value="Unassembled WGS sequence"/>
</dbReference>
<dbReference type="AlphaFoldDB" id="A0A0D6N2M8"/>
<name>A0A0D6N2M8_9PROT</name>
<protein>
    <submittedName>
        <fullName evidence="1">Uncharacterized protein</fullName>
    </submittedName>
</protein>
<comment type="caution">
    <text evidence="1">The sequence shown here is derived from an EMBL/GenBank/DDBJ whole genome shotgun (WGS) entry which is preliminary data.</text>
</comment>
<keyword evidence="4" id="KW-1185">Reference proteome</keyword>
<proteinExistence type="predicted"/>
<dbReference type="STRING" id="1231339.Abci_007_169"/>
<organism evidence="1 3">
    <name type="scientific">Acetobacter cibinongensis</name>
    <dbReference type="NCBI Taxonomy" id="146475"/>
    <lineage>
        <taxon>Bacteria</taxon>
        <taxon>Pseudomonadati</taxon>
        <taxon>Pseudomonadota</taxon>
        <taxon>Alphaproteobacteria</taxon>
        <taxon>Acetobacterales</taxon>
        <taxon>Acetobacteraceae</taxon>
        <taxon>Acetobacter</taxon>
    </lineage>
</organism>
<evidence type="ECO:0000313" key="2">
    <source>
        <dbReference type="EMBL" id="GEL59288.1"/>
    </source>
</evidence>
<dbReference type="EMBL" id="BJVU01000008">
    <property type="protein sequence ID" value="GEL59288.1"/>
    <property type="molecule type" value="Genomic_DNA"/>
</dbReference>
<dbReference type="Proteomes" id="UP000032671">
    <property type="component" value="Unassembled WGS sequence"/>
</dbReference>
<dbReference type="EMBL" id="BAMV01000007">
    <property type="protein sequence ID" value="GAN59766.1"/>
    <property type="molecule type" value="Genomic_DNA"/>
</dbReference>
<evidence type="ECO:0000313" key="3">
    <source>
        <dbReference type="Proteomes" id="UP000032671"/>
    </source>
</evidence>